<keyword evidence="2" id="KW-1185">Reference proteome</keyword>
<sequence>MDVYTCPHVFHHVGSYSCSLFELIPCFCVDCRPPETNASDQNNLLLCSSFERGQLSKMSGTLFPEFMSENTSSDETGPYMLQVSEQAIAWTKIRCMEE</sequence>
<proteinExistence type="predicted"/>
<dbReference type="AlphaFoldDB" id="A0A9N7Z1T4"/>
<evidence type="ECO:0000313" key="1">
    <source>
        <dbReference type="EMBL" id="CAB1448167.1"/>
    </source>
</evidence>
<gene>
    <name evidence="1" type="ORF">PLEPLA_LOCUS35830</name>
</gene>
<dbReference type="Proteomes" id="UP001153269">
    <property type="component" value="Unassembled WGS sequence"/>
</dbReference>
<reference evidence="1" key="1">
    <citation type="submission" date="2020-03" db="EMBL/GenBank/DDBJ databases">
        <authorList>
            <person name="Weist P."/>
        </authorList>
    </citation>
    <scope>NUCLEOTIDE SEQUENCE</scope>
</reference>
<name>A0A9N7Z1T4_PLEPL</name>
<evidence type="ECO:0000313" key="2">
    <source>
        <dbReference type="Proteomes" id="UP001153269"/>
    </source>
</evidence>
<protein>
    <submittedName>
        <fullName evidence="1">Uncharacterized protein</fullName>
    </submittedName>
</protein>
<comment type="caution">
    <text evidence="1">The sequence shown here is derived from an EMBL/GenBank/DDBJ whole genome shotgun (WGS) entry which is preliminary data.</text>
</comment>
<accession>A0A9N7Z1T4</accession>
<dbReference type="EMBL" id="CADEAL010003967">
    <property type="protein sequence ID" value="CAB1448167.1"/>
    <property type="molecule type" value="Genomic_DNA"/>
</dbReference>
<organism evidence="1 2">
    <name type="scientific">Pleuronectes platessa</name>
    <name type="common">European plaice</name>
    <dbReference type="NCBI Taxonomy" id="8262"/>
    <lineage>
        <taxon>Eukaryota</taxon>
        <taxon>Metazoa</taxon>
        <taxon>Chordata</taxon>
        <taxon>Craniata</taxon>
        <taxon>Vertebrata</taxon>
        <taxon>Euteleostomi</taxon>
        <taxon>Actinopterygii</taxon>
        <taxon>Neopterygii</taxon>
        <taxon>Teleostei</taxon>
        <taxon>Neoteleostei</taxon>
        <taxon>Acanthomorphata</taxon>
        <taxon>Carangaria</taxon>
        <taxon>Pleuronectiformes</taxon>
        <taxon>Pleuronectoidei</taxon>
        <taxon>Pleuronectidae</taxon>
        <taxon>Pleuronectes</taxon>
    </lineage>
</organism>